<comment type="caution">
    <text evidence="1">The sequence shown here is derived from an EMBL/GenBank/DDBJ whole genome shotgun (WGS) entry which is preliminary data.</text>
</comment>
<organism evidence="1 2">
    <name type="scientific">Comamonas koreensis</name>
    <dbReference type="NCBI Taxonomy" id="160825"/>
    <lineage>
        <taxon>Bacteria</taxon>
        <taxon>Pseudomonadati</taxon>
        <taxon>Pseudomonadota</taxon>
        <taxon>Betaproteobacteria</taxon>
        <taxon>Burkholderiales</taxon>
        <taxon>Comamonadaceae</taxon>
        <taxon>Comamonas</taxon>
    </lineage>
</organism>
<dbReference type="Proteomes" id="UP001199260">
    <property type="component" value="Unassembled WGS sequence"/>
</dbReference>
<gene>
    <name evidence="1" type="ORF">LPW39_03925</name>
</gene>
<sequence length="127" mass="14028">MAKSLASFAPAPTFKGTADVPVAGRGPQPLTLTFRFHDTEAMKTLSAEFTELQEKYKTTVESPLSDEQEKDMRADQAKLVMKIASGWEFTDEFNVENLTQFFVTHAFAFGAIVTGFFQAHSGAKVKN</sequence>
<proteinExistence type="predicted"/>
<dbReference type="AlphaFoldDB" id="A0AAW4XSE2"/>
<accession>A0AAW4XSE2</accession>
<name>A0AAW4XSE2_9BURK</name>
<evidence type="ECO:0000313" key="2">
    <source>
        <dbReference type="Proteomes" id="UP001199260"/>
    </source>
</evidence>
<dbReference type="InterPro" id="IPR014859">
    <property type="entry name" value="Phage_TAC_4"/>
</dbReference>
<reference evidence="1 2" key="1">
    <citation type="submission" date="2021-11" db="EMBL/GenBank/DDBJ databases">
        <title>Genome sequence.</title>
        <authorList>
            <person name="Sun Q."/>
        </authorList>
    </citation>
    <scope>NUCLEOTIDE SEQUENCE [LARGE SCALE GENOMIC DNA]</scope>
    <source>
        <strain evidence="1 2">KCTC 12005</strain>
    </source>
</reference>
<dbReference type="Pfam" id="PF08748">
    <property type="entry name" value="Phage_TAC_4"/>
    <property type="match status" value="1"/>
</dbReference>
<dbReference type="RefSeq" id="WP_230771500.1">
    <property type="nucleotide sequence ID" value="NZ_JAJNCT010000005.1"/>
</dbReference>
<dbReference type="EMBL" id="JAJNCT010000005">
    <property type="protein sequence ID" value="MCD2164282.1"/>
    <property type="molecule type" value="Genomic_DNA"/>
</dbReference>
<keyword evidence="2" id="KW-1185">Reference proteome</keyword>
<evidence type="ECO:0000313" key="1">
    <source>
        <dbReference type="EMBL" id="MCD2164282.1"/>
    </source>
</evidence>
<protein>
    <submittedName>
        <fullName evidence="1">Phage tail assembly chaperone</fullName>
    </submittedName>
</protein>